<dbReference type="PANTHER" id="PTHR24210">
    <property type="entry name" value="LIM DOMAIN-CONTAINING PROTEIN"/>
    <property type="match status" value="1"/>
</dbReference>
<dbReference type="PROSITE" id="PS00478">
    <property type="entry name" value="LIM_DOMAIN_1"/>
    <property type="match status" value="2"/>
</dbReference>
<dbReference type="Pfam" id="PF00412">
    <property type="entry name" value="LIM"/>
    <property type="match status" value="5"/>
</dbReference>
<dbReference type="EMBL" id="ML014199">
    <property type="protein sequence ID" value="RKP00782.1"/>
    <property type="molecule type" value="Genomic_DNA"/>
</dbReference>
<dbReference type="Gene3D" id="2.10.110.10">
    <property type="entry name" value="Cysteine Rich Protein"/>
    <property type="match status" value="5"/>
</dbReference>
<sequence>MSPNAAEASTTALANVPCEICKEPIPDAHAVHAGDHSLHRDCFLCHHCLLPFPEDSFIAFDGGLYCEQDYALLYGERCARCADLITGRCVNAMDAKWHPEHFTCDVCGKVLSGGNFTKRKGMPHCRGCFPIEPSALQMEECGRCKQPIDVDEPTLTLADGIKYHARHFTCTLCKTMLTQNCKGQGGKLYCAGCFEQLGLRICVACHRPIGGRVITALGKQYHPEHFVCTKCERPFQGSRYWEYQEKPYCELHYNEMIGAMCGYCYEPVEGAVVTALNRKWCCRHFMCVVCNSPLLSESKSRYFEWDLKPMCGGCFDGLPLNERKQLHSFISLQKKCQQAIAAAAAKRLTKARKAEAKR</sequence>
<evidence type="ECO:0000259" key="5">
    <source>
        <dbReference type="PROSITE" id="PS50023"/>
    </source>
</evidence>
<keyword evidence="3 4" id="KW-0440">LIM domain</keyword>
<evidence type="ECO:0000256" key="3">
    <source>
        <dbReference type="ARBA" id="ARBA00023038"/>
    </source>
</evidence>
<dbReference type="InterPro" id="IPR017351">
    <property type="entry name" value="PINCH-1-4-like"/>
</dbReference>
<dbReference type="SUPFAM" id="SSF57716">
    <property type="entry name" value="Glucocorticoid receptor-like (DNA-binding domain)"/>
    <property type="match status" value="4"/>
</dbReference>
<dbReference type="SMART" id="SM00132">
    <property type="entry name" value="LIM"/>
    <property type="match status" value="5"/>
</dbReference>
<name>A0A4P9X6J2_9FUNG</name>
<dbReference type="PROSITE" id="PS50023">
    <property type="entry name" value="LIM_DOMAIN_2"/>
    <property type="match status" value="4"/>
</dbReference>
<evidence type="ECO:0000256" key="4">
    <source>
        <dbReference type="PROSITE-ProRule" id="PRU00125"/>
    </source>
</evidence>
<dbReference type="FunFam" id="2.10.110.10:FF:000009">
    <property type="entry name" value="Paxillin isoform 1"/>
    <property type="match status" value="2"/>
</dbReference>
<proteinExistence type="predicted"/>
<dbReference type="Proteomes" id="UP000274922">
    <property type="component" value="Unassembled WGS sequence"/>
</dbReference>
<feature type="domain" description="LIM zinc-binding" evidence="5">
    <location>
        <begin position="139"/>
        <end position="199"/>
    </location>
</feature>
<evidence type="ECO:0000313" key="6">
    <source>
        <dbReference type="EMBL" id="RKP00782.1"/>
    </source>
</evidence>
<dbReference type="CDD" id="cd09334">
    <property type="entry name" value="LIM4_PINCH"/>
    <property type="match status" value="1"/>
</dbReference>
<dbReference type="OrthoDB" id="15567at2759"/>
<protein>
    <recommendedName>
        <fullName evidence="5">LIM zinc-binding domain-containing protein</fullName>
    </recommendedName>
</protein>
<feature type="domain" description="LIM zinc-binding" evidence="5">
    <location>
        <begin position="200"/>
        <end position="259"/>
    </location>
</feature>
<feature type="domain" description="LIM zinc-binding" evidence="5">
    <location>
        <begin position="76"/>
        <end position="135"/>
    </location>
</feature>
<dbReference type="PANTHER" id="PTHR24210:SF0">
    <property type="entry name" value="LIM DOMAIN-CONTAINING PROTEIN"/>
    <property type="match status" value="1"/>
</dbReference>
<evidence type="ECO:0000313" key="7">
    <source>
        <dbReference type="Proteomes" id="UP000274922"/>
    </source>
</evidence>
<dbReference type="STRING" id="1555241.A0A4P9X6J2"/>
<evidence type="ECO:0000256" key="2">
    <source>
        <dbReference type="ARBA" id="ARBA00022833"/>
    </source>
</evidence>
<keyword evidence="7" id="KW-1185">Reference proteome</keyword>
<accession>A0A4P9X6J2</accession>
<dbReference type="InterPro" id="IPR001781">
    <property type="entry name" value="Znf_LIM"/>
</dbReference>
<evidence type="ECO:0000256" key="1">
    <source>
        <dbReference type="ARBA" id="ARBA00022723"/>
    </source>
</evidence>
<dbReference type="AlphaFoldDB" id="A0A4P9X6J2"/>
<feature type="domain" description="LIM zinc-binding" evidence="5">
    <location>
        <begin position="16"/>
        <end position="75"/>
    </location>
</feature>
<dbReference type="GO" id="GO:0046872">
    <property type="term" value="F:metal ion binding"/>
    <property type="evidence" value="ECO:0007669"/>
    <property type="project" value="UniProtKB-KW"/>
</dbReference>
<reference evidence="7" key="1">
    <citation type="journal article" date="2018" name="Nat. Microbiol.">
        <title>Leveraging single-cell genomics to expand the fungal tree of life.</title>
        <authorList>
            <person name="Ahrendt S.R."/>
            <person name="Quandt C.A."/>
            <person name="Ciobanu D."/>
            <person name="Clum A."/>
            <person name="Salamov A."/>
            <person name="Andreopoulos B."/>
            <person name="Cheng J.F."/>
            <person name="Woyke T."/>
            <person name="Pelin A."/>
            <person name="Henrissat B."/>
            <person name="Reynolds N.K."/>
            <person name="Benny G.L."/>
            <person name="Smith M.E."/>
            <person name="James T.Y."/>
            <person name="Grigoriev I.V."/>
        </authorList>
    </citation>
    <scope>NUCLEOTIDE SEQUENCE [LARGE SCALE GENOMIC DNA]</scope>
    <source>
        <strain evidence="7">ATCC 52028</strain>
    </source>
</reference>
<organism evidence="6 7">
    <name type="scientific">Caulochytrium protostelioides</name>
    <dbReference type="NCBI Taxonomy" id="1555241"/>
    <lineage>
        <taxon>Eukaryota</taxon>
        <taxon>Fungi</taxon>
        <taxon>Fungi incertae sedis</taxon>
        <taxon>Chytridiomycota</taxon>
        <taxon>Chytridiomycota incertae sedis</taxon>
        <taxon>Chytridiomycetes</taxon>
        <taxon>Caulochytriales</taxon>
        <taxon>Caulochytriaceae</taxon>
        <taxon>Caulochytrium</taxon>
    </lineage>
</organism>
<keyword evidence="1 4" id="KW-0479">Metal-binding</keyword>
<gene>
    <name evidence="6" type="ORF">CXG81DRAFT_12822</name>
</gene>
<keyword evidence="2 4" id="KW-0862">Zinc</keyword>